<proteinExistence type="predicted"/>
<gene>
    <name evidence="1" type="ORF">JZ751_026858</name>
</gene>
<evidence type="ECO:0000313" key="1">
    <source>
        <dbReference type="EMBL" id="KAG9350492.1"/>
    </source>
</evidence>
<protein>
    <submittedName>
        <fullName evidence="1">Uncharacterized protein</fullName>
    </submittedName>
</protein>
<organism evidence="1 2">
    <name type="scientific">Albula glossodonta</name>
    <name type="common">roundjaw bonefish</name>
    <dbReference type="NCBI Taxonomy" id="121402"/>
    <lineage>
        <taxon>Eukaryota</taxon>
        <taxon>Metazoa</taxon>
        <taxon>Chordata</taxon>
        <taxon>Craniata</taxon>
        <taxon>Vertebrata</taxon>
        <taxon>Euteleostomi</taxon>
        <taxon>Actinopterygii</taxon>
        <taxon>Neopterygii</taxon>
        <taxon>Teleostei</taxon>
        <taxon>Albuliformes</taxon>
        <taxon>Albulidae</taxon>
        <taxon>Albula</taxon>
    </lineage>
</organism>
<keyword evidence="2" id="KW-1185">Reference proteome</keyword>
<reference evidence="1" key="1">
    <citation type="thesis" date="2021" institute="BYU ScholarsArchive" country="Provo, UT, USA">
        <title>Applications of and Algorithms for Genome Assembly and Genomic Analyses with an Emphasis on Marine Teleosts.</title>
        <authorList>
            <person name="Pickett B.D."/>
        </authorList>
    </citation>
    <scope>NUCLEOTIDE SEQUENCE</scope>
    <source>
        <strain evidence="1">HI-2016</strain>
    </source>
</reference>
<dbReference type="EMBL" id="JAFBMS010000008">
    <property type="protein sequence ID" value="KAG9350492.1"/>
    <property type="molecule type" value="Genomic_DNA"/>
</dbReference>
<evidence type="ECO:0000313" key="2">
    <source>
        <dbReference type="Proteomes" id="UP000824540"/>
    </source>
</evidence>
<accession>A0A8T2PL47</accession>
<sequence>MIERFWPEKTWFERSQTYRQRDSAWCEAVVLCEKAVETMVASLLPVQGWRQAGRDLGNLSAVACGCAVMEMAVGDDVIRLWQLCGCGCPSLQYIQEQVLMITCQVGFAVAAEARPHGVSDDVSEEESLEFFQKCGDVTRGSSSRAVMAHTGSAGDTYGDRFGQWAWEVLFGAPPHRQRWGISGGPERFQAGRAGSGFEQAEIRGVLFFVGVGSNGLAAGQL</sequence>
<comment type="caution">
    <text evidence="1">The sequence shown here is derived from an EMBL/GenBank/DDBJ whole genome shotgun (WGS) entry which is preliminary data.</text>
</comment>
<name>A0A8T2PL47_9TELE</name>
<dbReference type="Proteomes" id="UP000824540">
    <property type="component" value="Unassembled WGS sequence"/>
</dbReference>
<dbReference type="AlphaFoldDB" id="A0A8T2PL47"/>